<organism evidence="4 5">
    <name type="scientific">Weissella confusa</name>
    <name type="common">Lactobacillus confusus</name>
    <dbReference type="NCBI Taxonomy" id="1583"/>
    <lineage>
        <taxon>Bacteria</taxon>
        <taxon>Bacillati</taxon>
        <taxon>Bacillota</taxon>
        <taxon>Bacilli</taxon>
        <taxon>Lactobacillales</taxon>
        <taxon>Lactobacillaceae</taxon>
        <taxon>Weissella</taxon>
    </lineage>
</organism>
<dbReference type="Pfam" id="PF01497">
    <property type="entry name" value="Peripla_BP_2"/>
    <property type="match status" value="1"/>
</dbReference>
<dbReference type="Proteomes" id="UP000719917">
    <property type="component" value="Unassembled WGS sequence"/>
</dbReference>
<dbReference type="EMBL" id="JAAAMQ010000001">
    <property type="protein sequence ID" value="NBA10852.1"/>
    <property type="molecule type" value="Genomic_DNA"/>
</dbReference>
<comment type="caution">
    <text evidence="4">The sequence shown here is derived from an EMBL/GenBank/DDBJ whole genome shotgun (WGS) entry which is preliminary data.</text>
</comment>
<dbReference type="RefSeq" id="WP_161690246.1">
    <property type="nucleotide sequence ID" value="NZ_JAAAMQ010000001.1"/>
</dbReference>
<dbReference type="AlphaFoldDB" id="A0AAJ2YW51"/>
<sequence length="289" mass="31248">MSKKQLTGLGILFVILVIITGGWIWLATQKNTNTASSPTKRIIVTTNAQAQVFDQLAIPLVGVPTPGEQQTLPKRYAKLPQVGNHVAPNLEKMSSLNPDVVYLDSALVDDYQQKLDSDHIASQTLDFSTLDTLKSSITTVGKQYNKQSEANKLVNQLTITPVKPASRPKVALLMGMPGGSFLVGTQHSYVGDLINKAGGDVIGAGDSAYTNLNAEQIAAENPDVIVTMAHAMPDNVFKSFDALFAQNNWQTINAVKNGHVYQAKEPIFGMTANLNAIKAFNQIKTWLGN</sequence>
<dbReference type="GO" id="GO:0071281">
    <property type="term" value="P:cellular response to iron ion"/>
    <property type="evidence" value="ECO:0007669"/>
    <property type="project" value="TreeGrafter"/>
</dbReference>
<dbReference type="PANTHER" id="PTHR30535">
    <property type="entry name" value="VITAMIN B12-BINDING PROTEIN"/>
    <property type="match status" value="1"/>
</dbReference>
<comment type="similarity">
    <text evidence="1">Belongs to the bacterial solute-binding protein 8 family.</text>
</comment>
<dbReference type="SUPFAM" id="SSF53807">
    <property type="entry name" value="Helical backbone' metal receptor"/>
    <property type="match status" value="1"/>
</dbReference>
<dbReference type="PANTHER" id="PTHR30535:SF36">
    <property type="entry name" value="HIGH-AFFINITY HEME UPTAKE SYSTEM PROTEIN ISDE"/>
    <property type="match status" value="1"/>
</dbReference>
<reference evidence="4" key="1">
    <citation type="submission" date="2020-01" db="EMBL/GenBank/DDBJ databases">
        <title>First Reported Case and Whole Genome of Weissella confusa in an Equid.</title>
        <authorList>
            <person name="Little S.V."/>
            <person name="Lawhon S.D."/>
        </authorList>
    </citation>
    <scope>NUCLEOTIDE SEQUENCE</scope>
    <source>
        <strain evidence="4">718955</strain>
    </source>
</reference>
<evidence type="ECO:0000313" key="4">
    <source>
        <dbReference type="EMBL" id="NBA10852.1"/>
    </source>
</evidence>
<evidence type="ECO:0000256" key="1">
    <source>
        <dbReference type="ARBA" id="ARBA00008814"/>
    </source>
</evidence>
<protein>
    <submittedName>
        <fullName evidence="4">ABC transporter substrate-binding protein</fullName>
    </submittedName>
</protein>
<name>A0AAJ2YW51_WEICO</name>
<evidence type="ECO:0000259" key="3">
    <source>
        <dbReference type="PROSITE" id="PS50983"/>
    </source>
</evidence>
<evidence type="ECO:0000256" key="2">
    <source>
        <dbReference type="SAM" id="Phobius"/>
    </source>
</evidence>
<feature type="domain" description="Fe/B12 periplasmic-binding" evidence="3">
    <location>
        <begin position="41"/>
        <end position="289"/>
    </location>
</feature>
<accession>A0AAJ2YW51</accession>
<gene>
    <name evidence="4" type="ORF">GTU77_01260</name>
</gene>
<evidence type="ECO:0000313" key="5">
    <source>
        <dbReference type="Proteomes" id="UP000719917"/>
    </source>
</evidence>
<keyword evidence="2" id="KW-1133">Transmembrane helix</keyword>
<keyword evidence="2" id="KW-0472">Membrane</keyword>
<dbReference type="Gene3D" id="3.40.50.1980">
    <property type="entry name" value="Nitrogenase molybdenum iron protein domain"/>
    <property type="match status" value="2"/>
</dbReference>
<dbReference type="PROSITE" id="PS50983">
    <property type="entry name" value="FE_B12_PBP"/>
    <property type="match status" value="1"/>
</dbReference>
<dbReference type="InterPro" id="IPR002491">
    <property type="entry name" value="ABC_transptr_periplasmic_BD"/>
</dbReference>
<feature type="transmembrane region" description="Helical" evidence="2">
    <location>
        <begin position="7"/>
        <end position="26"/>
    </location>
</feature>
<dbReference type="InterPro" id="IPR050902">
    <property type="entry name" value="ABC_Transporter_SBP"/>
</dbReference>
<keyword evidence="2" id="KW-0812">Transmembrane</keyword>
<proteinExistence type="inferred from homology"/>